<dbReference type="PROSITE" id="PS51677">
    <property type="entry name" value="NODB"/>
    <property type="match status" value="1"/>
</dbReference>
<evidence type="ECO:0000313" key="3">
    <source>
        <dbReference type="EMBL" id="OAS86543.1"/>
    </source>
</evidence>
<dbReference type="GO" id="GO:0016810">
    <property type="term" value="F:hydrolase activity, acting on carbon-nitrogen (but not peptide) bonds"/>
    <property type="evidence" value="ECO:0007669"/>
    <property type="project" value="InterPro"/>
</dbReference>
<dbReference type="AlphaFoldDB" id="A0A179T204"/>
<feature type="chain" id="PRO_5008106520" evidence="1">
    <location>
        <begin position="25"/>
        <end position="272"/>
    </location>
</feature>
<dbReference type="EMBL" id="LWSG01000012">
    <property type="protein sequence ID" value="OAS86543.1"/>
    <property type="molecule type" value="Genomic_DNA"/>
</dbReference>
<dbReference type="OrthoDB" id="9806342at2"/>
<dbReference type="Pfam" id="PF01522">
    <property type="entry name" value="Polysacc_deac_1"/>
    <property type="match status" value="1"/>
</dbReference>
<dbReference type="SUPFAM" id="SSF88713">
    <property type="entry name" value="Glycoside hydrolase/deacetylase"/>
    <property type="match status" value="1"/>
</dbReference>
<evidence type="ECO:0000256" key="1">
    <source>
        <dbReference type="SAM" id="SignalP"/>
    </source>
</evidence>
<accession>A0A179T204</accession>
<evidence type="ECO:0000259" key="2">
    <source>
        <dbReference type="PROSITE" id="PS51677"/>
    </source>
</evidence>
<organism evidence="3 4">
    <name type="scientific">Metabacillus litoralis</name>
    <dbReference type="NCBI Taxonomy" id="152268"/>
    <lineage>
        <taxon>Bacteria</taxon>
        <taxon>Bacillati</taxon>
        <taxon>Bacillota</taxon>
        <taxon>Bacilli</taxon>
        <taxon>Bacillales</taxon>
        <taxon>Bacillaceae</taxon>
        <taxon>Metabacillus</taxon>
    </lineage>
</organism>
<gene>
    <name evidence="3" type="ORF">A6K24_03270</name>
</gene>
<dbReference type="InterPro" id="IPR050248">
    <property type="entry name" value="Polysacc_deacetylase_ArnD"/>
</dbReference>
<dbReference type="InterPro" id="IPR011330">
    <property type="entry name" value="Glyco_hydro/deAcase_b/a-brl"/>
</dbReference>
<comment type="caution">
    <text evidence="3">The sequence shown here is derived from an EMBL/GenBank/DDBJ whole genome shotgun (WGS) entry which is preliminary data.</text>
</comment>
<name>A0A179T204_9BACI</name>
<proteinExistence type="predicted"/>
<evidence type="ECO:0000313" key="4">
    <source>
        <dbReference type="Proteomes" id="UP000078534"/>
    </source>
</evidence>
<dbReference type="InterPro" id="IPR002509">
    <property type="entry name" value="NODB_dom"/>
</dbReference>
<dbReference type="Proteomes" id="UP000078534">
    <property type="component" value="Unassembled WGS sequence"/>
</dbReference>
<dbReference type="CDD" id="cd10917">
    <property type="entry name" value="CE4_NodB_like_6s_7s"/>
    <property type="match status" value="1"/>
</dbReference>
<sequence length="272" mass="31332">MLKKRNLVTLLLSVLLLLSGCAIEKVNKDSENEIKLEDVTDKMEDTAKSVDGKVIDVAKPVELETLYELNDVNWTVNPINEDTEERVVLLTIDDAPDKYSLEMAKTLKKLNVKAIFFVNGHFIQTDEKKKMLKEIYDLGFQIGNHTMTHRNLKDLTEEQQYTEIMELNSQIEKIIGEKPRFFRAPFGSNTDYSKKLVAKEGMLLMNWTYGYDWEKEYMNKDALVEIMVNTSLLTNGANLLMHDREWTNAALEGIVNRLKEKGYKMVDPASIK</sequence>
<dbReference type="STRING" id="152268.A6K24_03270"/>
<feature type="domain" description="NodB homology" evidence="2">
    <location>
        <begin position="86"/>
        <end position="266"/>
    </location>
</feature>
<keyword evidence="1" id="KW-0732">Signal</keyword>
<dbReference type="Gene3D" id="3.20.20.370">
    <property type="entry name" value="Glycoside hydrolase/deacetylase"/>
    <property type="match status" value="1"/>
</dbReference>
<reference evidence="4" key="1">
    <citation type="submission" date="2016-04" db="EMBL/GenBank/DDBJ databases">
        <authorList>
            <person name="Lyu Z."/>
            <person name="Lyu W."/>
        </authorList>
    </citation>
    <scope>NUCLEOTIDE SEQUENCE [LARGE SCALE GENOMIC DNA]</scope>
    <source>
        <strain evidence="4">C44</strain>
    </source>
</reference>
<dbReference type="RefSeq" id="WP_066330575.1">
    <property type="nucleotide sequence ID" value="NZ_LWSG01000012.1"/>
</dbReference>
<protein>
    <submittedName>
        <fullName evidence="3">Polysaccharide deacetylase</fullName>
    </submittedName>
</protein>
<dbReference type="PANTHER" id="PTHR10587">
    <property type="entry name" value="GLYCOSYL TRANSFERASE-RELATED"/>
    <property type="match status" value="1"/>
</dbReference>
<feature type="signal peptide" evidence="1">
    <location>
        <begin position="1"/>
        <end position="24"/>
    </location>
</feature>
<keyword evidence="4" id="KW-1185">Reference proteome</keyword>
<dbReference type="PROSITE" id="PS51257">
    <property type="entry name" value="PROKAR_LIPOPROTEIN"/>
    <property type="match status" value="1"/>
</dbReference>
<dbReference type="GO" id="GO:0005975">
    <property type="term" value="P:carbohydrate metabolic process"/>
    <property type="evidence" value="ECO:0007669"/>
    <property type="project" value="InterPro"/>
</dbReference>